<dbReference type="Proteomes" id="UP000190831">
    <property type="component" value="Chromosome E"/>
</dbReference>
<organism evidence="3 4">
    <name type="scientific">Lachancea fermentati</name>
    <name type="common">Zygosaccharomyces fermentati</name>
    <dbReference type="NCBI Taxonomy" id="4955"/>
    <lineage>
        <taxon>Eukaryota</taxon>
        <taxon>Fungi</taxon>
        <taxon>Dikarya</taxon>
        <taxon>Ascomycota</taxon>
        <taxon>Saccharomycotina</taxon>
        <taxon>Saccharomycetes</taxon>
        <taxon>Saccharomycetales</taxon>
        <taxon>Saccharomycetaceae</taxon>
        <taxon>Lachancea</taxon>
    </lineage>
</organism>
<dbReference type="SMART" id="SM00066">
    <property type="entry name" value="GAL4"/>
    <property type="match status" value="1"/>
</dbReference>
<dbReference type="Pfam" id="PF00172">
    <property type="entry name" value="Zn_clus"/>
    <property type="match status" value="1"/>
</dbReference>
<dbReference type="InterPro" id="IPR036864">
    <property type="entry name" value="Zn2-C6_fun-type_DNA-bd_sf"/>
</dbReference>
<dbReference type="PROSITE" id="PS50048">
    <property type="entry name" value="ZN2_CY6_FUNGAL_2"/>
    <property type="match status" value="1"/>
</dbReference>
<dbReference type="InterPro" id="IPR001138">
    <property type="entry name" value="Zn2Cys6_DnaBD"/>
</dbReference>
<dbReference type="STRING" id="4955.A0A1G4MCN8"/>
<name>A0A1G4MCN8_LACFM</name>
<evidence type="ECO:0000313" key="4">
    <source>
        <dbReference type="Proteomes" id="UP000190831"/>
    </source>
</evidence>
<dbReference type="CDD" id="cd00067">
    <property type="entry name" value="GAL4"/>
    <property type="match status" value="1"/>
</dbReference>
<reference evidence="4" key="1">
    <citation type="submission" date="2016-03" db="EMBL/GenBank/DDBJ databases">
        <authorList>
            <person name="Devillers H."/>
        </authorList>
    </citation>
    <scope>NUCLEOTIDE SEQUENCE [LARGE SCALE GENOMIC DNA]</scope>
</reference>
<proteinExistence type="predicted"/>
<dbReference type="PROSITE" id="PS00463">
    <property type="entry name" value="ZN2_CY6_FUNGAL_1"/>
    <property type="match status" value="1"/>
</dbReference>
<dbReference type="AlphaFoldDB" id="A0A1G4MCN8"/>
<dbReference type="PANTHER" id="PTHR31405:SF8">
    <property type="entry name" value="TRANSCRIPTION FACTOR PDR8-RELATED"/>
    <property type="match status" value="1"/>
</dbReference>
<dbReference type="SUPFAM" id="SSF57701">
    <property type="entry name" value="Zn2/Cys6 DNA-binding domain"/>
    <property type="match status" value="1"/>
</dbReference>
<sequence length="723" mass="84628">MAESTFYSVPSSLLKAEQNGRRRRRKTVRSCTFCRQRKLKCDQQKPVCGSCKTRKLPECVYTDGFNFQLTSDELFEATPNVALIKRIQQLEDELKQLHNNDPEAVNKEEPLQENFKEIHGYTGGNKVLDFRFLTIGQDSYVCYGPTAIQTAITASGERFVVEYRKLWQRVEIECLHWESTHTTTLKQERSPSECPLDGTVIEAVIKDLPSSNVMFTHLKEFFESPLHEYYQFLDEEKVLFDFNSCFVHTSSIIGDADASETMSLARHDEKSLFIIGIVTELLCFTYFKKNVPVSIQNFRIWLTGLSVTELSYIEKAQYLLLQYLFKVYNSQGDVQSPHLANLVSNLCNTTTNLGLHEDIFALYEGQEYLVGRLCTLQNLFYWTLFADLHMAFDMGRPLHITDEYFDDFKLSTNERGRIPLLRNYLYIGRKCMKEVFDPHKDPDLEHLIDELISFMEQHFRPIRYYTDRKLVQQVDLFEIMILSPVLMMIANFYNLRRILCTELTMIIKNGFIKFVLMSLSLSINTILRCYELDQEYYPDEIFSNEKDLTPFLHLSLLLGNSLLMRSMMELYGLFFFKVALFEKGLIVSTDQGMFDLSLDDFDVPGGDFLSFRGIFNKFRLIFDELFRPEYSTLHRILINSHYFTKIIALEKVNRTIFEKGLESRTQVEVDHNWSQVDFDQISDEIFQMMTDNFWANYNQKFSGLIQMDPSCFLTDFDQFSQSI</sequence>
<dbReference type="PANTHER" id="PTHR31405">
    <property type="entry name" value="TRANSCRIPTION FACTOR PDR8-RELATED"/>
    <property type="match status" value="1"/>
</dbReference>
<evidence type="ECO:0000256" key="1">
    <source>
        <dbReference type="SAM" id="Coils"/>
    </source>
</evidence>
<dbReference type="EMBL" id="LT598488">
    <property type="protein sequence ID" value="SCW01540.1"/>
    <property type="molecule type" value="Genomic_DNA"/>
</dbReference>
<gene>
    <name evidence="3" type="ORF">LAFE_0E01926G</name>
</gene>
<dbReference type="GO" id="GO:0008270">
    <property type="term" value="F:zinc ion binding"/>
    <property type="evidence" value="ECO:0007669"/>
    <property type="project" value="InterPro"/>
</dbReference>
<evidence type="ECO:0000259" key="2">
    <source>
        <dbReference type="PROSITE" id="PS50048"/>
    </source>
</evidence>
<keyword evidence="1" id="KW-0175">Coiled coil</keyword>
<accession>A0A1G4MCN8</accession>
<dbReference type="InterPro" id="IPR052693">
    <property type="entry name" value="Yeast_MDR_Regulatory"/>
</dbReference>
<feature type="coiled-coil region" evidence="1">
    <location>
        <begin position="80"/>
        <end position="107"/>
    </location>
</feature>
<keyword evidence="4" id="KW-1185">Reference proteome</keyword>
<dbReference type="GO" id="GO:0000981">
    <property type="term" value="F:DNA-binding transcription factor activity, RNA polymerase II-specific"/>
    <property type="evidence" value="ECO:0007669"/>
    <property type="project" value="InterPro"/>
</dbReference>
<protein>
    <submittedName>
        <fullName evidence="3">LAFE_0E01926g1_1</fullName>
    </submittedName>
</protein>
<evidence type="ECO:0000313" key="3">
    <source>
        <dbReference type="EMBL" id="SCW01540.1"/>
    </source>
</evidence>
<feature type="domain" description="Zn(2)-C6 fungal-type" evidence="2">
    <location>
        <begin position="30"/>
        <end position="61"/>
    </location>
</feature>
<dbReference type="OMA" id="WYLNESE"/>
<dbReference type="OrthoDB" id="10261408at2759"/>
<dbReference type="Gene3D" id="4.10.240.10">
    <property type="entry name" value="Zn(2)-C6 fungal-type DNA-binding domain"/>
    <property type="match status" value="1"/>
</dbReference>